<sequence length="350" mass="40145">MLVEDSIPLAYHIIAGIVDVSGIICNVFTLIFISFTKLGSRTATVLFRTQCGFDGMACFIALFTLFMTVDISKYNGWFAVFLCRLWISEYCVKSVEMLNVSNLMWISIDRFCAVYLRAKYKTFQTYELFICYTFILCYAIFTPLPLIFTVEYVNTTCKVSETIYNSKYANFVVYNWLVFAYVIPSTVMIICYTRVYYVVKYSVSRSQANNNSSSIEEKSTQCTDVSTVSQQQTSSHTQITSSSFRQSKAVLLSVTIMCTLFVLSHAYFHIYSLASLYGIIEYYAASLQRRLSVFFTVINSSLNPIILLVSSQQLRRKLIKTIHKFCHKMNFSKTYNSTMTTMENSTKTSD</sequence>
<keyword evidence="5" id="KW-0675">Receptor</keyword>
<evidence type="ECO:0000259" key="7">
    <source>
        <dbReference type="PROSITE" id="PS50262"/>
    </source>
</evidence>
<dbReference type="GO" id="GO:0016020">
    <property type="term" value="C:membrane"/>
    <property type="evidence" value="ECO:0007669"/>
    <property type="project" value="UniProtKB-SubCell"/>
</dbReference>
<dbReference type="Gene3D" id="1.20.1070.10">
    <property type="entry name" value="Rhodopsin 7-helix transmembrane proteins"/>
    <property type="match status" value="1"/>
</dbReference>
<protein>
    <submittedName>
        <fullName evidence="8">Putative amine GPCR</fullName>
    </submittedName>
</protein>
<comment type="similarity">
    <text evidence="5">Belongs to the G-protein coupled receptor 1 family.</text>
</comment>
<accession>A0A4Z2DG59</accession>
<dbReference type="OrthoDB" id="6246803at2759"/>
<feature type="domain" description="G-protein coupled receptors family 1 profile" evidence="7">
    <location>
        <begin position="25"/>
        <end position="307"/>
    </location>
</feature>
<evidence type="ECO:0000256" key="4">
    <source>
        <dbReference type="ARBA" id="ARBA00023136"/>
    </source>
</evidence>
<dbReference type="PROSITE" id="PS50262">
    <property type="entry name" value="G_PROTEIN_RECEP_F1_2"/>
    <property type="match status" value="1"/>
</dbReference>
<name>A0A4Z2DG59_SCHJA</name>
<comment type="caution">
    <text evidence="8">The sequence shown here is derived from an EMBL/GenBank/DDBJ whole genome shotgun (WGS) entry which is preliminary data.</text>
</comment>
<keyword evidence="3 6" id="KW-1133">Transmembrane helix</keyword>
<dbReference type="Proteomes" id="UP000311919">
    <property type="component" value="Unassembled WGS sequence"/>
</dbReference>
<feature type="transmembrane region" description="Helical" evidence="6">
    <location>
        <begin position="12"/>
        <end position="33"/>
    </location>
</feature>
<keyword evidence="4 6" id="KW-0472">Membrane</keyword>
<proteinExistence type="inferred from homology"/>
<dbReference type="InterPro" id="IPR017452">
    <property type="entry name" value="GPCR_Rhodpsn_7TM"/>
</dbReference>
<dbReference type="SUPFAM" id="SSF81321">
    <property type="entry name" value="Family A G protein-coupled receptor-like"/>
    <property type="match status" value="1"/>
</dbReference>
<dbReference type="AlphaFoldDB" id="A0A4Z2DG59"/>
<keyword evidence="2 5" id="KW-0812">Transmembrane</keyword>
<organism evidence="8 9">
    <name type="scientific">Schistosoma japonicum</name>
    <name type="common">Blood fluke</name>
    <dbReference type="NCBI Taxonomy" id="6182"/>
    <lineage>
        <taxon>Eukaryota</taxon>
        <taxon>Metazoa</taxon>
        <taxon>Spiralia</taxon>
        <taxon>Lophotrochozoa</taxon>
        <taxon>Platyhelminthes</taxon>
        <taxon>Trematoda</taxon>
        <taxon>Digenea</taxon>
        <taxon>Strigeidida</taxon>
        <taxon>Schistosomatoidea</taxon>
        <taxon>Schistosomatidae</taxon>
        <taxon>Schistosoma</taxon>
    </lineage>
</organism>
<evidence type="ECO:0000256" key="2">
    <source>
        <dbReference type="ARBA" id="ARBA00022692"/>
    </source>
</evidence>
<feature type="transmembrane region" description="Helical" evidence="6">
    <location>
        <begin position="173"/>
        <end position="197"/>
    </location>
</feature>
<dbReference type="Pfam" id="PF00001">
    <property type="entry name" value="7tm_1"/>
    <property type="match status" value="1"/>
</dbReference>
<dbReference type="STRING" id="6182.A0A4Z2DG59"/>
<evidence type="ECO:0000256" key="3">
    <source>
        <dbReference type="ARBA" id="ARBA00022989"/>
    </source>
</evidence>
<evidence type="ECO:0000256" key="5">
    <source>
        <dbReference type="RuleBase" id="RU000688"/>
    </source>
</evidence>
<keyword evidence="9" id="KW-1185">Reference proteome</keyword>
<evidence type="ECO:0000313" key="8">
    <source>
        <dbReference type="EMBL" id="TNN15451.1"/>
    </source>
</evidence>
<dbReference type="InterPro" id="IPR000276">
    <property type="entry name" value="GPCR_Rhodpsn"/>
</dbReference>
<gene>
    <name evidence="8" type="ORF">EWB00_001313</name>
</gene>
<dbReference type="GO" id="GO:0004930">
    <property type="term" value="F:G protein-coupled receptor activity"/>
    <property type="evidence" value="ECO:0007669"/>
    <property type="project" value="UniProtKB-KW"/>
</dbReference>
<reference evidence="8 9" key="1">
    <citation type="submission" date="2019-03" db="EMBL/GenBank/DDBJ databases">
        <title>An improved genome assembly of the fluke Schistosoma japonicum.</title>
        <authorList>
            <person name="Hu W."/>
            <person name="Luo F."/>
            <person name="Yin M."/>
            <person name="Mo X."/>
            <person name="Sun C."/>
            <person name="Wu Q."/>
            <person name="Zhu B."/>
            <person name="Xiang M."/>
            <person name="Wang J."/>
            <person name="Wang Y."/>
            <person name="Zhang T."/>
            <person name="Xu B."/>
            <person name="Zheng H."/>
            <person name="Feng Z."/>
        </authorList>
    </citation>
    <scope>NUCLEOTIDE SEQUENCE [LARGE SCALE GENOMIC DNA]</scope>
    <source>
        <strain evidence="8">HuSjv2</strain>
        <tissue evidence="8">Worms</tissue>
    </source>
</reference>
<dbReference type="PANTHER" id="PTHR45698">
    <property type="entry name" value="TRACE AMINE-ASSOCIATED RECEPTOR 19N-RELATED"/>
    <property type="match status" value="1"/>
</dbReference>
<evidence type="ECO:0000256" key="6">
    <source>
        <dbReference type="SAM" id="Phobius"/>
    </source>
</evidence>
<dbReference type="PRINTS" id="PR00237">
    <property type="entry name" value="GPCRRHODOPSN"/>
</dbReference>
<dbReference type="EMBL" id="SKCS01000148">
    <property type="protein sequence ID" value="TNN15451.1"/>
    <property type="molecule type" value="Genomic_DNA"/>
</dbReference>
<feature type="transmembrane region" description="Helical" evidence="6">
    <location>
        <begin position="45"/>
        <end position="68"/>
    </location>
</feature>
<evidence type="ECO:0000313" key="9">
    <source>
        <dbReference type="Proteomes" id="UP000311919"/>
    </source>
</evidence>
<dbReference type="CDD" id="cd00637">
    <property type="entry name" value="7tm_classA_rhodopsin-like"/>
    <property type="match status" value="1"/>
</dbReference>
<feature type="transmembrane region" description="Helical" evidence="6">
    <location>
        <begin position="129"/>
        <end position="153"/>
    </location>
</feature>
<keyword evidence="5" id="KW-0297">G-protein coupled receptor</keyword>
<keyword evidence="5" id="KW-0807">Transducer</keyword>
<dbReference type="PROSITE" id="PS00237">
    <property type="entry name" value="G_PROTEIN_RECEP_F1_1"/>
    <property type="match status" value="1"/>
</dbReference>
<dbReference type="PANTHER" id="PTHR45698:SF1">
    <property type="entry name" value="TRACE AMINE-ASSOCIATED RECEPTOR 13C-LIKE"/>
    <property type="match status" value="1"/>
</dbReference>
<comment type="subcellular location">
    <subcellularLocation>
        <location evidence="1">Membrane</location>
    </subcellularLocation>
</comment>
<feature type="transmembrane region" description="Helical" evidence="6">
    <location>
        <begin position="291"/>
        <end position="310"/>
    </location>
</feature>
<evidence type="ECO:0000256" key="1">
    <source>
        <dbReference type="ARBA" id="ARBA00004370"/>
    </source>
</evidence>
<feature type="transmembrane region" description="Helical" evidence="6">
    <location>
        <begin position="249"/>
        <end position="271"/>
    </location>
</feature>